<protein>
    <submittedName>
        <fullName evidence="1">Uncharacterized protein</fullName>
    </submittedName>
</protein>
<name>A0A7H0GRR4_9BACT</name>
<keyword evidence="2" id="KW-1185">Reference proteome</keyword>
<reference evidence="1 2" key="1">
    <citation type="submission" date="2020-08" db="EMBL/GenBank/DDBJ databases">
        <title>Genome sequence of Hymenobacter qilianensis JCM 19763T.</title>
        <authorList>
            <person name="Hyun D.-W."/>
            <person name="Bae J.-W."/>
        </authorList>
    </citation>
    <scope>NUCLEOTIDE SEQUENCE [LARGE SCALE GENOMIC DNA]</scope>
    <source>
        <strain evidence="1 2">JCM 19763</strain>
    </source>
</reference>
<dbReference type="AlphaFoldDB" id="A0A7H0GRR4"/>
<sequence length="92" mass="10020">MDPDEPLDLFAQKTDAELFFLARQAQRFPPAVVQAAVRELQRRGLVPAEAPRRPLLRPHRSPTKAPAACCCGACGRCCGRPGRSSSRPCCST</sequence>
<evidence type="ECO:0000313" key="2">
    <source>
        <dbReference type="Proteomes" id="UP000516093"/>
    </source>
</evidence>
<dbReference type="KEGG" id="hqi:H9L05_12625"/>
<evidence type="ECO:0000313" key="1">
    <source>
        <dbReference type="EMBL" id="QNP50980.1"/>
    </source>
</evidence>
<dbReference type="RefSeq" id="WP_187731282.1">
    <property type="nucleotide sequence ID" value="NZ_CP060784.1"/>
</dbReference>
<gene>
    <name evidence="1" type="ORF">H9L05_12625</name>
</gene>
<proteinExistence type="predicted"/>
<dbReference type="Proteomes" id="UP000516093">
    <property type="component" value="Chromosome"/>
</dbReference>
<dbReference type="EMBL" id="CP060784">
    <property type="protein sequence ID" value="QNP50980.1"/>
    <property type="molecule type" value="Genomic_DNA"/>
</dbReference>
<organism evidence="1 2">
    <name type="scientific">Hymenobacter qilianensis</name>
    <dbReference type="NCBI Taxonomy" id="1385715"/>
    <lineage>
        <taxon>Bacteria</taxon>
        <taxon>Pseudomonadati</taxon>
        <taxon>Bacteroidota</taxon>
        <taxon>Cytophagia</taxon>
        <taxon>Cytophagales</taxon>
        <taxon>Hymenobacteraceae</taxon>
        <taxon>Hymenobacter</taxon>
    </lineage>
</organism>
<accession>A0A7H0GRR4</accession>